<gene>
    <name evidence="1" type="ORF">THIOM_003647</name>
</gene>
<evidence type="ECO:0000313" key="1">
    <source>
        <dbReference type="EMBL" id="OAD20635.1"/>
    </source>
</evidence>
<proteinExistence type="predicted"/>
<keyword evidence="2" id="KW-1185">Reference proteome</keyword>
<dbReference type="EMBL" id="LUTY01002222">
    <property type="protein sequence ID" value="OAD20635.1"/>
    <property type="molecule type" value="Genomic_DNA"/>
</dbReference>
<accession>A0A0A6P254</accession>
<evidence type="ECO:0000313" key="2">
    <source>
        <dbReference type="Proteomes" id="UP000076962"/>
    </source>
</evidence>
<organism evidence="1 2">
    <name type="scientific">Candidatus Thiomargarita nelsonii</name>
    <dbReference type="NCBI Taxonomy" id="1003181"/>
    <lineage>
        <taxon>Bacteria</taxon>
        <taxon>Pseudomonadati</taxon>
        <taxon>Pseudomonadota</taxon>
        <taxon>Gammaproteobacteria</taxon>
        <taxon>Thiotrichales</taxon>
        <taxon>Thiotrichaceae</taxon>
        <taxon>Thiomargarita</taxon>
    </lineage>
</organism>
<dbReference type="AlphaFoldDB" id="A0A0A6P254"/>
<reference evidence="1 2" key="1">
    <citation type="submission" date="2016-05" db="EMBL/GenBank/DDBJ databases">
        <title>Single-cell genome of chain-forming Candidatus Thiomargarita nelsonii and comparison to other large sulfur-oxidizing bacteria.</title>
        <authorList>
            <person name="Winkel M."/>
            <person name="Salman V."/>
            <person name="Woyke T."/>
            <person name="Schulz-Vogt H."/>
            <person name="Richter M."/>
            <person name="Flood B."/>
            <person name="Bailey J."/>
            <person name="Amann R."/>
            <person name="Mussmann M."/>
        </authorList>
    </citation>
    <scope>NUCLEOTIDE SEQUENCE [LARGE SCALE GENOMIC DNA]</scope>
    <source>
        <strain evidence="1 2">THI036</strain>
    </source>
</reference>
<dbReference type="Proteomes" id="UP000076962">
    <property type="component" value="Unassembled WGS sequence"/>
</dbReference>
<name>A0A0A6P254_9GAMM</name>
<protein>
    <submittedName>
        <fullName evidence="1">Uncharacterized protein</fullName>
    </submittedName>
</protein>
<comment type="caution">
    <text evidence="1">The sequence shown here is derived from an EMBL/GenBank/DDBJ whole genome shotgun (WGS) entry which is preliminary data.</text>
</comment>
<sequence length="139" mass="16304">MVTEEVKKQFVNYIMLQVFDDQYIDRQEEKKILEEGIRNGLGIEEGQAIIRQVSLEKGFVLEREAEERAKEMLDTFAHNDGKVDKREFEDTLAIFKSHSKGKLPEPEMKKRLKLMMVENDWKAKEGGFFGSKWFSEIVV</sequence>